<dbReference type="InterPro" id="IPR001828">
    <property type="entry name" value="ANF_lig-bd_rcpt"/>
</dbReference>
<keyword evidence="8 15" id="KW-0472">Membrane</keyword>
<evidence type="ECO:0000256" key="12">
    <source>
        <dbReference type="ARBA" id="ARBA00023286"/>
    </source>
</evidence>
<keyword evidence="3" id="KW-1003">Cell membrane</keyword>
<evidence type="ECO:0000256" key="8">
    <source>
        <dbReference type="ARBA" id="ARBA00023136"/>
    </source>
</evidence>
<keyword evidence="2" id="KW-0813">Transport</keyword>
<dbReference type="Pfam" id="PF00060">
    <property type="entry name" value="Lig_chan"/>
    <property type="match status" value="1"/>
</dbReference>
<dbReference type="PRINTS" id="PR00177">
    <property type="entry name" value="NMDARECEPTOR"/>
</dbReference>
<dbReference type="InterPro" id="IPR015683">
    <property type="entry name" value="Ionotropic_Glu_rcpt"/>
</dbReference>
<dbReference type="Proteomes" id="UP000694865">
    <property type="component" value="Unplaced"/>
</dbReference>
<dbReference type="Gene3D" id="3.40.190.10">
    <property type="entry name" value="Periplasmic binding protein-like II"/>
    <property type="match status" value="2"/>
</dbReference>
<evidence type="ECO:0000256" key="6">
    <source>
        <dbReference type="ARBA" id="ARBA00023018"/>
    </source>
</evidence>
<evidence type="ECO:0000256" key="2">
    <source>
        <dbReference type="ARBA" id="ARBA00022448"/>
    </source>
</evidence>
<organism evidence="18 19">
    <name type="scientific">Saccoglossus kowalevskii</name>
    <name type="common">Acorn worm</name>
    <dbReference type="NCBI Taxonomy" id="10224"/>
    <lineage>
        <taxon>Eukaryota</taxon>
        <taxon>Metazoa</taxon>
        <taxon>Hemichordata</taxon>
        <taxon>Enteropneusta</taxon>
        <taxon>Harrimaniidae</taxon>
        <taxon>Saccoglossus</taxon>
    </lineage>
</organism>
<evidence type="ECO:0000256" key="5">
    <source>
        <dbReference type="ARBA" id="ARBA00022989"/>
    </source>
</evidence>
<evidence type="ECO:0000256" key="15">
    <source>
        <dbReference type="SAM" id="Phobius"/>
    </source>
</evidence>
<sequence>MLIGLLCFPIQAREGLPRNISIGVLFEETQGDERKLLKEAIKKVQRDTSLLPHTELIVHWERIGFTDPYDMIEQACRIYGKSPSLMITLTSCQPSTLLQNAANVFRLPHLQIATETCRISSEFTLSMNPDVYMTDMALFSLIKLQEWTSFVVYYDTDMAYHRVQSIIESADNGNLVWEVILLRYIGDEVGTRWTSQQLKRMDGIHNYVVVFETKNVFNLLRTAGNMGMRSREYHWIVLYQGMTDTQLENVPKALGIVIFVRQQPLIIETNEEEVRGHKKKKKDRINNASIPSLYLHDSVIVAAMALDAVIKKHRHFIWPAVDPSLCRPLQSDTTVHHIGRSDTIGSQEVTDRYALMDAVRKIGIWDPVNRLNMSHTPFQSTFKVLQNRTLKIVTIEEEPFVRKTEIRPGVYEYTGFCIDILDEISRKLQFTYVLYDVPDLKYGAKVNGTWNGLVGEVAYGKADMAVAGITIMAEREEVVDFTKPYYQYALGIIISKPRTERGIFAFMEPLSGPVWGCIAAALFVVGIFLFVIARLSPYSSFNYSKKEYCECKGDDFNLKNSYWFALASLMNQGGDTAPYSISGRLLSGFWWFFTLIIIATYTANLTAFLTVSRMETPISSVEELSTQSKIKYGTIRDSSVVSFFKRSTINPYQRMWQFMNTTEVDPYVDTVTDAYRRAKGEEYAFMWDYPVLELQKRIDCDLMTVGKPFYEKGYGFVTPQGADWRDDISMSILEMRENGQLEKYRKKTWEIESECEDDAAMIRSSTNEIDIQSVAGVFYILMIGAGVSLITVSVEILYYHFLRKCCRPTITVHPNVDGKAIEVREENAIEDGKSLSNSRV</sequence>
<feature type="transmembrane region" description="Helical" evidence="15">
    <location>
        <begin position="513"/>
        <end position="536"/>
    </location>
</feature>
<keyword evidence="6" id="KW-0770">Synapse</keyword>
<name>A0ABM0GKN9_SACKO</name>
<dbReference type="Pfam" id="PF10613">
    <property type="entry name" value="Lig_chan-Glu_bd"/>
    <property type="match status" value="1"/>
</dbReference>
<feature type="domain" description="Ionotropic glutamate receptor C-terminal" evidence="16">
    <location>
        <begin position="389"/>
        <end position="751"/>
    </location>
</feature>
<evidence type="ECO:0000259" key="17">
    <source>
        <dbReference type="SMART" id="SM00918"/>
    </source>
</evidence>
<keyword evidence="10" id="KW-0325">Glycoprotein</keyword>
<keyword evidence="9" id="KW-0675">Receptor</keyword>
<evidence type="ECO:0000256" key="7">
    <source>
        <dbReference type="ARBA" id="ARBA00023065"/>
    </source>
</evidence>
<keyword evidence="4 15" id="KW-0812">Transmembrane</keyword>
<dbReference type="SUPFAM" id="SSF53850">
    <property type="entry name" value="Periplasmic binding protein-like II"/>
    <property type="match status" value="1"/>
</dbReference>
<evidence type="ECO:0000256" key="14">
    <source>
        <dbReference type="ARBA" id="ARBA00034100"/>
    </source>
</evidence>
<accession>A0ABM0GKN9</accession>
<feature type="domain" description="Ionotropic glutamate receptor L-glutamate and glycine-binding" evidence="17">
    <location>
        <begin position="399"/>
        <end position="459"/>
    </location>
</feature>
<keyword evidence="11" id="KW-0628">Postsynaptic cell membrane</keyword>
<evidence type="ECO:0000256" key="4">
    <source>
        <dbReference type="ARBA" id="ARBA00022692"/>
    </source>
</evidence>
<feature type="transmembrane region" description="Helical" evidence="15">
    <location>
        <begin position="777"/>
        <end position="799"/>
    </location>
</feature>
<evidence type="ECO:0000256" key="9">
    <source>
        <dbReference type="ARBA" id="ARBA00023170"/>
    </source>
</evidence>
<protein>
    <submittedName>
        <fullName evidence="19">Glutamate receptor ionotropic, delta-1-like</fullName>
    </submittedName>
</protein>
<evidence type="ECO:0000256" key="1">
    <source>
        <dbReference type="ARBA" id="ARBA00004651"/>
    </source>
</evidence>
<keyword evidence="18" id="KW-1185">Reference proteome</keyword>
<dbReference type="SMART" id="SM00918">
    <property type="entry name" value="Lig_chan-Glu_bd"/>
    <property type="match status" value="1"/>
</dbReference>
<gene>
    <name evidence="19" type="primary">LOC100372906</name>
</gene>
<evidence type="ECO:0000256" key="11">
    <source>
        <dbReference type="ARBA" id="ARBA00023257"/>
    </source>
</evidence>
<keyword evidence="13" id="KW-0407">Ion channel</keyword>
<dbReference type="PANTHER" id="PTHR18966">
    <property type="entry name" value="IONOTROPIC GLUTAMATE RECEPTOR"/>
    <property type="match status" value="1"/>
</dbReference>
<proteinExistence type="predicted"/>
<dbReference type="GeneID" id="100372906"/>
<dbReference type="SMART" id="SM00079">
    <property type="entry name" value="PBPe"/>
    <property type="match status" value="1"/>
</dbReference>
<evidence type="ECO:0000256" key="13">
    <source>
        <dbReference type="ARBA" id="ARBA00023303"/>
    </source>
</evidence>
<dbReference type="Pfam" id="PF01094">
    <property type="entry name" value="ANF_receptor"/>
    <property type="match status" value="1"/>
</dbReference>
<dbReference type="RefSeq" id="XP_002732006.1">
    <property type="nucleotide sequence ID" value="XM_002731960.1"/>
</dbReference>
<keyword evidence="7" id="KW-0406">Ion transport</keyword>
<dbReference type="Gene3D" id="3.40.50.2300">
    <property type="match status" value="2"/>
</dbReference>
<evidence type="ECO:0000313" key="19">
    <source>
        <dbReference type="RefSeq" id="XP_002732006.1"/>
    </source>
</evidence>
<keyword evidence="5 15" id="KW-1133">Transmembrane helix</keyword>
<evidence type="ECO:0000313" key="18">
    <source>
        <dbReference type="Proteomes" id="UP000694865"/>
    </source>
</evidence>
<dbReference type="InterPro" id="IPR019594">
    <property type="entry name" value="Glu/Gly-bd"/>
</dbReference>
<dbReference type="SUPFAM" id="SSF81324">
    <property type="entry name" value="Voltage-gated potassium channels"/>
    <property type="match status" value="1"/>
</dbReference>
<evidence type="ECO:0000256" key="3">
    <source>
        <dbReference type="ARBA" id="ARBA00022475"/>
    </source>
</evidence>
<dbReference type="InterPro" id="IPR028082">
    <property type="entry name" value="Peripla_BP_I"/>
</dbReference>
<feature type="transmembrane region" description="Helical" evidence="15">
    <location>
        <begin position="589"/>
        <end position="611"/>
    </location>
</feature>
<dbReference type="SUPFAM" id="SSF53822">
    <property type="entry name" value="Periplasmic binding protein-like I"/>
    <property type="match status" value="1"/>
</dbReference>
<reference evidence="19" key="1">
    <citation type="submission" date="2025-08" db="UniProtKB">
        <authorList>
            <consortium name="RefSeq"/>
        </authorList>
    </citation>
    <scope>IDENTIFICATION</scope>
    <source>
        <tissue evidence="19">Testes</tissue>
    </source>
</reference>
<evidence type="ECO:0000256" key="10">
    <source>
        <dbReference type="ARBA" id="ARBA00023180"/>
    </source>
</evidence>
<dbReference type="Gene3D" id="1.10.287.70">
    <property type="match status" value="1"/>
</dbReference>
<comment type="subcellular location">
    <subcellularLocation>
        <location evidence="1">Cell membrane</location>
        <topology evidence="1">Multi-pass membrane protein</topology>
    </subcellularLocation>
    <subcellularLocation>
        <location evidence="14">Postsynaptic cell membrane</location>
    </subcellularLocation>
</comment>
<keyword evidence="12" id="KW-1071">Ligand-gated ion channel</keyword>
<dbReference type="InterPro" id="IPR001320">
    <property type="entry name" value="Iontro_rcpt_C"/>
</dbReference>
<evidence type="ECO:0000259" key="16">
    <source>
        <dbReference type="SMART" id="SM00079"/>
    </source>
</evidence>
<dbReference type="InterPro" id="IPR001508">
    <property type="entry name" value="Iono_Glu_rcpt_met"/>
</dbReference>